<dbReference type="PANTHER" id="PTHR31589:SF110">
    <property type="entry name" value="PROTEIN, PUTATIVE (DUF239)-RELATED"/>
    <property type="match status" value="1"/>
</dbReference>
<dbReference type="AlphaFoldDB" id="A0A9P8LDX6"/>
<sequence>MRVQKPMGVTQYPGNNESFIPFRDFIKQVERAKYKDYEHTNVRSRKDFQDMRGHILRMYESVRKAESFVLGGKGNEHADCIGIKEQPTVHQLKLREIAKPPKDPTKAPETQGPRPGNTSYADSPLKLGRVDKSGHPISCPANTIPMARMTLEKLTTFPTLSDFFEKVPRGAKVPRESKAPGFKSVWEDSLHAYGYQYANNFGGNSWLNLWDPEGDFSLSQHWYTGGSGCDLQTVEGGWIRCPSCGSSSDESVLFIYWTNHGYGRGECSTSSIVGCYDLTCPGFVQINNNWLLGGPWDQYSTAGGEQWGFELQWKLYSGNWWLFLKGRGEYEAVGYYPTSIFNGGSLSRGATAIVYGGEVARNGRDAWPQMGSGKLAAAGWQEAAFQETIFWIASDENDGVGVWASLTSSDEALERCYTIKVANFPNGGGWGTYSYFGGPGGDVCR</sequence>
<protein>
    <recommendedName>
        <fullName evidence="2">Neprosin PEP catalytic domain-containing protein</fullName>
    </recommendedName>
</protein>
<gene>
    <name evidence="3" type="ORF">GP486_002639</name>
</gene>
<feature type="region of interest" description="Disordered" evidence="1">
    <location>
        <begin position="96"/>
        <end position="138"/>
    </location>
</feature>
<comment type="caution">
    <text evidence="3">The sequence shown here is derived from an EMBL/GenBank/DDBJ whole genome shotgun (WGS) entry which is preliminary data.</text>
</comment>
<name>A0A9P8LDX6_9PEZI</name>
<feature type="domain" description="Neprosin PEP catalytic" evidence="2">
    <location>
        <begin position="181"/>
        <end position="445"/>
    </location>
</feature>
<dbReference type="PROSITE" id="PS52045">
    <property type="entry name" value="NEPROSIN_PEP_CD"/>
    <property type="match status" value="1"/>
</dbReference>
<dbReference type="EMBL" id="JAGHQM010000306">
    <property type="protein sequence ID" value="KAH0562696.1"/>
    <property type="molecule type" value="Genomic_DNA"/>
</dbReference>
<dbReference type="InterPro" id="IPR053168">
    <property type="entry name" value="Glutamic_endopeptidase"/>
</dbReference>
<reference evidence="3" key="1">
    <citation type="submission" date="2021-03" db="EMBL/GenBank/DDBJ databases">
        <title>Comparative genomics and phylogenomic investigation of the class Geoglossomycetes provide insights into ecological specialization and systematics.</title>
        <authorList>
            <person name="Melie T."/>
            <person name="Pirro S."/>
            <person name="Miller A.N."/>
            <person name="Quandt A."/>
        </authorList>
    </citation>
    <scope>NUCLEOTIDE SEQUENCE</scope>
    <source>
        <strain evidence="3">CAQ_001_2017</strain>
    </source>
</reference>
<proteinExistence type="predicted"/>
<feature type="compositionally biased region" description="Basic and acidic residues" evidence="1">
    <location>
        <begin position="96"/>
        <end position="106"/>
    </location>
</feature>
<evidence type="ECO:0000313" key="3">
    <source>
        <dbReference type="EMBL" id="KAH0562696.1"/>
    </source>
</evidence>
<evidence type="ECO:0000256" key="1">
    <source>
        <dbReference type="SAM" id="MobiDB-lite"/>
    </source>
</evidence>
<organism evidence="3 4">
    <name type="scientific">Trichoglossum hirsutum</name>
    <dbReference type="NCBI Taxonomy" id="265104"/>
    <lineage>
        <taxon>Eukaryota</taxon>
        <taxon>Fungi</taxon>
        <taxon>Dikarya</taxon>
        <taxon>Ascomycota</taxon>
        <taxon>Pezizomycotina</taxon>
        <taxon>Geoglossomycetes</taxon>
        <taxon>Geoglossales</taxon>
        <taxon>Geoglossaceae</taxon>
        <taxon>Trichoglossum</taxon>
    </lineage>
</organism>
<evidence type="ECO:0000313" key="4">
    <source>
        <dbReference type="Proteomes" id="UP000750711"/>
    </source>
</evidence>
<evidence type="ECO:0000259" key="2">
    <source>
        <dbReference type="PROSITE" id="PS52045"/>
    </source>
</evidence>
<dbReference type="PANTHER" id="PTHR31589">
    <property type="entry name" value="PROTEIN, PUTATIVE (DUF239)-RELATED-RELATED"/>
    <property type="match status" value="1"/>
</dbReference>
<accession>A0A9P8LDX6</accession>
<keyword evidence="4" id="KW-1185">Reference proteome</keyword>
<dbReference type="InterPro" id="IPR004314">
    <property type="entry name" value="Neprosin"/>
</dbReference>
<dbReference type="Pfam" id="PF03080">
    <property type="entry name" value="Neprosin"/>
    <property type="match status" value="1"/>
</dbReference>
<dbReference type="Proteomes" id="UP000750711">
    <property type="component" value="Unassembled WGS sequence"/>
</dbReference>